<protein>
    <submittedName>
        <fullName evidence="2">Uncharacterized protein</fullName>
    </submittedName>
</protein>
<dbReference type="eggNOG" id="arCOG12052">
    <property type="taxonomic scope" value="Archaea"/>
</dbReference>
<dbReference type="KEGG" id="hla:Hlac_3235"/>
<gene>
    <name evidence="2" type="ordered locus">Hlac_3235</name>
</gene>
<keyword evidence="3" id="KW-1185">Reference proteome</keyword>
<dbReference type="Proteomes" id="UP000000740">
    <property type="component" value="Chromosome 2"/>
</dbReference>
<sequence>MFRTLIKKIFGNEKDSARRVGDQKSERARENHHPDFERADEYPYDHYTGAVEDIKQLKRERRHEEAEELLLWCIDFTENQAQREYALDSHAIVAPWYYKHLAIVYRKDDHFGDEVDILERYVETMNELGGTPKDELVDRLERARELASG</sequence>
<accession>B9LVQ3</accession>
<evidence type="ECO:0000313" key="3">
    <source>
        <dbReference type="Proteomes" id="UP000000740"/>
    </source>
</evidence>
<reference evidence="2 3" key="1">
    <citation type="journal article" date="2016" name="Stand. Genomic Sci.">
        <title>Complete genome sequence of the Antarctic Halorubrum lacusprofundi type strain ACAM 34.</title>
        <authorList>
            <person name="Anderson I.J."/>
            <person name="DasSarma P."/>
            <person name="Lucas S."/>
            <person name="Copeland A."/>
            <person name="Lapidus A."/>
            <person name="Del Rio T.G."/>
            <person name="Tice H."/>
            <person name="Dalin E."/>
            <person name="Bruce D.C."/>
            <person name="Goodwin L."/>
            <person name="Pitluck S."/>
            <person name="Sims D."/>
            <person name="Brettin T.S."/>
            <person name="Detter J.C."/>
            <person name="Han C.S."/>
            <person name="Larimer F."/>
            <person name="Hauser L."/>
            <person name="Land M."/>
            <person name="Ivanova N."/>
            <person name="Richardson P."/>
            <person name="Cavicchioli R."/>
            <person name="DasSarma S."/>
            <person name="Woese C.R."/>
            <person name="Kyrpides N.C."/>
        </authorList>
    </citation>
    <scope>NUCLEOTIDE SEQUENCE [LARGE SCALE GENOMIC DNA]</scope>
    <source>
        <strain evidence="3">ATCC 49239 / DSM 5036 / JCM 8891 / ACAM 34</strain>
    </source>
</reference>
<organism evidence="2 3">
    <name type="scientific">Halorubrum lacusprofundi (strain ATCC 49239 / DSM 5036 / JCM 8891 / ACAM 34)</name>
    <dbReference type="NCBI Taxonomy" id="416348"/>
    <lineage>
        <taxon>Archaea</taxon>
        <taxon>Methanobacteriati</taxon>
        <taxon>Methanobacteriota</taxon>
        <taxon>Stenosarchaea group</taxon>
        <taxon>Halobacteria</taxon>
        <taxon>Halobacteriales</taxon>
        <taxon>Haloferacaceae</taxon>
        <taxon>Halorubrum</taxon>
    </lineage>
</organism>
<proteinExistence type="predicted"/>
<dbReference type="RefSeq" id="WP_015911609.1">
    <property type="nucleotide sequence ID" value="NC_012028.1"/>
</dbReference>
<dbReference type="AlphaFoldDB" id="B9LVQ3"/>
<evidence type="ECO:0000313" key="2">
    <source>
        <dbReference type="EMBL" id="ACM58766.1"/>
    </source>
</evidence>
<dbReference type="GeneID" id="31400906"/>
<feature type="region of interest" description="Disordered" evidence="1">
    <location>
        <begin position="16"/>
        <end position="40"/>
    </location>
</feature>
<dbReference type="HOGENOM" id="CLU_1745499_0_0_2"/>
<evidence type="ECO:0000256" key="1">
    <source>
        <dbReference type="SAM" id="MobiDB-lite"/>
    </source>
</evidence>
<dbReference type="EMBL" id="CP001366">
    <property type="protein sequence ID" value="ACM58766.1"/>
    <property type="molecule type" value="Genomic_DNA"/>
</dbReference>
<name>B9LVQ3_HALLT</name>